<proteinExistence type="predicted"/>
<organism evidence="1 2">
    <name type="scientific">Piscirickettsia salmonis</name>
    <dbReference type="NCBI Taxonomy" id="1238"/>
    <lineage>
        <taxon>Bacteria</taxon>
        <taxon>Pseudomonadati</taxon>
        <taxon>Pseudomonadota</taxon>
        <taxon>Gammaproteobacteria</taxon>
        <taxon>Thiotrichales</taxon>
        <taxon>Piscirickettsiaceae</taxon>
        <taxon>Piscirickettsia</taxon>
    </lineage>
</organism>
<name>A0A9Q6PTB1_PISSA</name>
<protein>
    <submittedName>
        <fullName evidence="1">Uncharacterized protein</fullName>
    </submittedName>
</protein>
<evidence type="ECO:0000313" key="2">
    <source>
        <dbReference type="Proteomes" id="UP000422232"/>
    </source>
</evidence>
<reference evidence="1 2" key="1">
    <citation type="submission" date="2019-04" db="EMBL/GenBank/DDBJ databases">
        <title>Complete genome sequencing of Piscirickettsia salmonis strain Psal-009.</title>
        <authorList>
            <person name="Schober I."/>
            <person name="Bunk B."/>
            <person name="Sproer C."/>
            <person name="Carril G.P."/>
            <person name="Riedel T."/>
            <person name="Flores-Herrera P.A."/>
            <person name="Nourdin-Galindo G."/>
            <person name="Marshall S.H."/>
            <person name="Overmann J."/>
        </authorList>
    </citation>
    <scope>NUCLEOTIDE SEQUENCE [LARGE SCALE GENOMIC DNA]</scope>
    <source>
        <strain evidence="1 2">Psal-009</strain>
    </source>
</reference>
<evidence type="ECO:0000313" key="1">
    <source>
        <dbReference type="EMBL" id="QGO05321.1"/>
    </source>
</evidence>
<dbReference type="EMBL" id="CP038908">
    <property type="protein sequence ID" value="QGO05321.1"/>
    <property type="molecule type" value="Genomic_DNA"/>
</dbReference>
<dbReference type="Proteomes" id="UP000422232">
    <property type="component" value="Chromosome"/>
</dbReference>
<dbReference type="RefSeq" id="WP_196245238.1">
    <property type="nucleotide sequence ID" value="NZ_PDFD01000137.1"/>
</dbReference>
<keyword evidence="2" id="KW-1185">Reference proteome</keyword>
<dbReference type="AlphaFoldDB" id="A0A9Q6PTB1"/>
<sequence length="46" mass="5380">MGYKDFEHKEIWLEGVKDKIHQGVDKFFNAGNENSDLTVTSKTFFQ</sequence>
<gene>
    <name evidence="1" type="ORF">Psal009_01209</name>
</gene>
<accession>A0A9Q6PTB1</accession>